<protein>
    <submittedName>
        <fullName evidence="1">Uncharacterized protein</fullName>
    </submittedName>
</protein>
<evidence type="ECO:0000313" key="1">
    <source>
        <dbReference type="EMBL" id="CAD0083589.1"/>
    </source>
</evidence>
<proteinExistence type="predicted"/>
<organism evidence="1 2">
    <name type="scientific">Aureobasidium vineae</name>
    <dbReference type="NCBI Taxonomy" id="2773715"/>
    <lineage>
        <taxon>Eukaryota</taxon>
        <taxon>Fungi</taxon>
        <taxon>Dikarya</taxon>
        <taxon>Ascomycota</taxon>
        <taxon>Pezizomycotina</taxon>
        <taxon>Dothideomycetes</taxon>
        <taxon>Dothideomycetidae</taxon>
        <taxon>Dothideales</taxon>
        <taxon>Saccotheciaceae</taxon>
        <taxon>Aureobasidium</taxon>
    </lineage>
</organism>
<dbReference type="Gene3D" id="3.80.10.10">
    <property type="entry name" value="Ribonuclease Inhibitor"/>
    <property type="match status" value="1"/>
</dbReference>
<accession>A0A9N8JCZ3</accession>
<dbReference type="InterPro" id="IPR032675">
    <property type="entry name" value="LRR_dom_sf"/>
</dbReference>
<dbReference type="AlphaFoldDB" id="A0A9N8JCZ3"/>
<sequence length="449" mass="50649">MPGLQDLAFEILEYICELVAGPQPRKLIPFSEVSKKCLAASSQSLWEIIPLRITRQDQIPQAVEQLKHILQNRLGRDGRVRCVSIRGRKPLDYQGSRQSKIKRLERAYLDNIAWQPLADVLAGMPPLSDMEWEKDELPPCIFRSLISHHHNCRLRIVGVKRHVDKSLDPDEQPAATSSFMYELLLPLNKDYDFCSESPHEFDLVMRSTGPPAHYRAAALSTLELTDAHASGHTSGSWVVIGDEHIVMWNKLTHLPALRILKSELKVHASALMWFTVNPSLVSLKTLDIKLQSESMLRRPEALGDLLHSLPPLENLALTGEINPAQSQEWILSHASSLKRLQLKTMEHSNKTFDLVSLSPMVQPLLPLLEHLSITIKRSKGDSDEVSIYKILGATPKLQSIVLGLDCSERSVATSPHHLLEPEGSDTDFWQRTWTVSTNIHDRHPGYPNI</sequence>
<evidence type="ECO:0000313" key="2">
    <source>
        <dbReference type="Proteomes" id="UP000716446"/>
    </source>
</evidence>
<dbReference type="Proteomes" id="UP000716446">
    <property type="component" value="Unassembled WGS sequence"/>
</dbReference>
<gene>
    <name evidence="1" type="ORF">AWRI4619_LOCUS2156</name>
</gene>
<comment type="caution">
    <text evidence="1">The sequence shown here is derived from an EMBL/GenBank/DDBJ whole genome shotgun (WGS) entry which is preliminary data.</text>
</comment>
<keyword evidence="2" id="KW-1185">Reference proteome</keyword>
<reference evidence="1" key="1">
    <citation type="submission" date="2020-06" db="EMBL/GenBank/DDBJ databases">
        <authorList>
            <person name="Onetto C."/>
        </authorList>
    </citation>
    <scope>NUCLEOTIDE SEQUENCE</scope>
</reference>
<name>A0A9N8JCZ3_9PEZI</name>
<dbReference type="EMBL" id="CAIJEN010000002">
    <property type="protein sequence ID" value="CAD0083589.1"/>
    <property type="molecule type" value="Genomic_DNA"/>
</dbReference>